<feature type="chain" id="PRO_5044985393" description="Pectinesterase" evidence="5">
    <location>
        <begin position="18"/>
        <end position="317"/>
    </location>
</feature>
<evidence type="ECO:0000256" key="6">
    <source>
        <dbReference type="SAM" id="MobiDB-lite"/>
    </source>
</evidence>
<dbReference type="Gene3D" id="2.160.20.10">
    <property type="entry name" value="Single-stranded right-handed beta-helix, Pectin lyase-like"/>
    <property type="match status" value="1"/>
</dbReference>
<evidence type="ECO:0000256" key="2">
    <source>
        <dbReference type="ARBA" id="ARBA00022801"/>
    </source>
</evidence>
<evidence type="ECO:0000313" key="8">
    <source>
        <dbReference type="EMBL" id="MDC8829438.1"/>
    </source>
</evidence>
<feature type="signal peptide" evidence="5">
    <location>
        <begin position="1"/>
        <end position="17"/>
    </location>
</feature>
<keyword evidence="2 5" id="KW-0378">Hydrolase</keyword>
<dbReference type="EC" id="3.1.1.11" evidence="5"/>
<evidence type="ECO:0000313" key="9">
    <source>
        <dbReference type="Proteomes" id="UP001218788"/>
    </source>
</evidence>
<evidence type="ECO:0000256" key="3">
    <source>
        <dbReference type="ARBA" id="ARBA00023085"/>
    </source>
</evidence>
<comment type="pathway">
    <text evidence="5">Glycan metabolism; pectin degradation; 2-dehydro-3-deoxy-D-gluconate from pectin: step 1/5.</text>
</comment>
<organism evidence="8 9">
    <name type="scientific">Alteromonas gilva</name>
    <dbReference type="NCBI Taxonomy" id="2987522"/>
    <lineage>
        <taxon>Bacteria</taxon>
        <taxon>Pseudomonadati</taxon>
        <taxon>Pseudomonadota</taxon>
        <taxon>Gammaproteobacteria</taxon>
        <taxon>Alteromonadales</taxon>
        <taxon>Alteromonadaceae</taxon>
        <taxon>Alteromonas/Salinimonas group</taxon>
        <taxon>Alteromonas</taxon>
    </lineage>
</organism>
<dbReference type="InterPro" id="IPR011050">
    <property type="entry name" value="Pectin_lyase_fold/virulence"/>
</dbReference>
<accession>A0ABT5KXS4</accession>
<dbReference type="Proteomes" id="UP001218788">
    <property type="component" value="Unassembled WGS sequence"/>
</dbReference>
<keyword evidence="5" id="KW-0732">Signal</keyword>
<name>A0ABT5KXS4_9ALTE</name>
<evidence type="ECO:0000259" key="7">
    <source>
        <dbReference type="Pfam" id="PF01095"/>
    </source>
</evidence>
<comment type="caution">
    <text evidence="8">The sequence shown here is derived from an EMBL/GenBank/DDBJ whole genome shotgun (WGS) entry which is preliminary data.</text>
</comment>
<keyword evidence="3 5" id="KW-0063">Aspartyl esterase</keyword>
<dbReference type="EMBL" id="JAQQXP010000001">
    <property type="protein sequence ID" value="MDC8829438.1"/>
    <property type="molecule type" value="Genomic_DNA"/>
</dbReference>
<evidence type="ECO:0000256" key="5">
    <source>
        <dbReference type="RuleBase" id="RU000589"/>
    </source>
</evidence>
<dbReference type="InterPro" id="IPR000070">
    <property type="entry name" value="Pectinesterase_cat"/>
</dbReference>
<gene>
    <name evidence="8" type="ORF">OIK42_01560</name>
</gene>
<feature type="region of interest" description="Disordered" evidence="6">
    <location>
        <begin position="293"/>
        <end position="317"/>
    </location>
</feature>
<feature type="domain" description="Pectinesterase catalytic" evidence="7">
    <location>
        <begin position="23"/>
        <end position="292"/>
    </location>
</feature>
<dbReference type="Pfam" id="PF01095">
    <property type="entry name" value="Pectinesterase"/>
    <property type="match status" value="1"/>
</dbReference>
<sequence>MFRISLILLLFCSQAYAYETLLTVAKDGTAQYTSIQEAINDTKTFPWHDITIKVKNGVYEEKVNVYSWNTRVTIIGESRDNTIIRFGDYFDKINLGRNSTFHTYTMRVAGNDFSAVNLTIENTAGPVGQAVALHVEADRAAFYNVSLKGFQDTLYVAGEGHRSYFENCYIEGSVDFIFGGGTAYFNHCQIHSLRSDSYVTAASTEPNQPYGLVFANSQFTAPDDISGVYLGRPWRHHAKTLITNSYLGEHIHPAGWHNWNSEEKEQTVNYVEIGNYGPGATAAKRVTWATTTTADAPLNPTPPSAILGDWRPHKPQD</sequence>
<dbReference type="PANTHER" id="PTHR31321">
    <property type="entry name" value="ACYL-COA THIOESTER HYDROLASE YBHC-RELATED"/>
    <property type="match status" value="1"/>
</dbReference>
<feature type="active site" evidence="4">
    <location>
        <position position="175"/>
    </location>
</feature>
<comment type="catalytic activity">
    <reaction evidence="5">
        <text>[(1-&gt;4)-alpha-D-galacturonosyl methyl ester](n) + n H2O = [(1-&gt;4)-alpha-D-galacturonosyl](n) + n methanol + n H(+)</text>
        <dbReference type="Rhea" id="RHEA:22380"/>
        <dbReference type="Rhea" id="RHEA-COMP:14570"/>
        <dbReference type="Rhea" id="RHEA-COMP:14573"/>
        <dbReference type="ChEBI" id="CHEBI:15377"/>
        <dbReference type="ChEBI" id="CHEBI:15378"/>
        <dbReference type="ChEBI" id="CHEBI:17790"/>
        <dbReference type="ChEBI" id="CHEBI:140522"/>
        <dbReference type="ChEBI" id="CHEBI:140523"/>
        <dbReference type="EC" id="3.1.1.11"/>
    </reaction>
</comment>
<comment type="similarity">
    <text evidence="1">Belongs to the pectinesterase family.</text>
</comment>
<dbReference type="RefSeq" id="WP_273637797.1">
    <property type="nucleotide sequence ID" value="NZ_JAQQXP010000001.1"/>
</dbReference>
<protein>
    <recommendedName>
        <fullName evidence="5">Pectinesterase</fullName>
        <ecNumber evidence="5">3.1.1.11</ecNumber>
    </recommendedName>
</protein>
<keyword evidence="9" id="KW-1185">Reference proteome</keyword>
<evidence type="ECO:0000256" key="4">
    <source>
        <dbReference type="PROSITE-ProRule" id="PRU10040"/>
    </source>
</evidence>
<dbReference type="SUPFAM" id="SSF51126">
    <property type="entry name" value="Pectin lyase-like"/>
    <property type="match status" value="1"/>
</dbReference>
<proteinExistence type="inferred from homology"/>
<dbReference type="PANTHER" id="PTHR31321:SF57">
    <property type="entry name" value="PECTINESTERASE 53-RELATED"/>
    <property type="match status" value="1"/>
</dbReference>
<dbReference type="PROSITE" id="PS00503">
    <property type="entry name" value="PECTINESTERASE_2"/>
    <property type="match status" value="1"/>
</dbReference>
<evidence type="ECO:0000256" key="1">
    <source>
        <dbReference type="ARBA" id="ARBA00008891"/>
    </source>
</evidence>
<reference evidence="8 9" key="1">
    <citation type="submission" date="2022-10" db="EMBL/GenBank/DDBJ databases">
        <title>Alteromonas sp. chi3 Genome sequencing.</title>
        <authorList>
            <person name="Park S."/>
        </authorList>
    </citation>
    <scope>NUCLEOTIDE SEQUENCE [LARGE SCALE GENOMIC DNA]</scope>
    <source>
        <strain evidence="9">chi3</strain>
    </source>
</reference>
<dbReference type="InterPro" id="IPR012334">
    <property type="entry name" value="Pectin_lyas_fold"/>
</dbReference>
<dbReference type="InterPro" id="IPR033131">
    <property type="entry name" value="Pectinesterase_Asp_AS"/>
</dbReference>